<protein>
    <recommendedName>
        <fullName evidence="3">Lipoprotein</fullName>
    </recommendedName>
</protein>
<evidence type="ECO:0008006" key="3">
    <source>
        <dbReference type="Google" id="ProtNLM"/>
    </source>
</evidence>
<dbReference type="Proteomes" id="UP001501469">
    <property type="component" value="Unassembled WGS sequence"/>
</dbReference>
<evidence type="ECO:0000313" key="2">
    <source>
        <dbReference type="Proteomes" id="UP001501469"/>
    </source>
</evidence>
<organism evidence="1 2">
    <name type="scientific">Hymenobacter glaciei</name>
    <dbReference type="NCBI Taxonomy" id="877209"/>
    <lineage>
        <taxon>Bacteria</taxon>
        <taxon>Pseudomonadati</taxon>
        <taxon>Bacteroidota</taxon>
        <taxon>Cytophagia</taxon>
        <taxon>Cytophagales</taxon>
        <taxon>Hymenobacteraceae</taxon>
        <taxon>Hymenobacter</taxon>
    </lineage>
</organism>
<dbReference type="EMBL" id="BAABDK010000025">
    <property type="protein sequence ID" value="GAA4042944.1"/>
    <property type="molecule type" value="Genomic_DNA"/>
</dbReference>
<accession>A0ABP7UGR2</accession>
<sequence>MRAYLSLGLAAALLTAGCKKNDPEADLPPATQEGKNTAGCLINGQVFTASGFGSGPGRVAGIAGGFAEDSLYQLRLNGKAGGKEYSISVFIANFPRTGKLLVGTYSLNKNTPYSPPELPWHCQNHATVTPNDYSGELYGTTSIYTGQVRITRADIAQRIASGTFEFTAVNNLDPTKTLRVTSGRFDRQQ</sequence>
<comment type="caution">
    <text evidence="1">The sequence shown here is derived from an EMBL/GenBank/DDBJ whole genome shotgun (WGS) entry which is preliminary data.</text>
</comment>
<keyword evidence="2" id="KW-1185">Reference proteome</keyword>
<proteinExistence type="predicted"/>
<reference evidence="2" key="1">
    <citation type="journal article" date="2019" name="Int. J. Syst. Evol. Microbiol.">
        <title>The Global Catalogue of Microorganisms (GCM) 10K type strain sequencing project: providing services to taxonomists for standard genome sequencing and annotation.</title>
        <authorList>
            <consortium name="The Broad Institute Genomics Platform"/>
            <consortium name="The Broad Institute Genome Sequencing Center for Infectious Disease"/>
            <person name="Wu L."/>
            <person name="Ma J."/>
        </authorList>
    </citation>
    <scope>NUCLEOTIDE SEQUENCE [LARGE SCALE GENOMIC DNA]</scope>
    <source>
        <strain evidence="2">JCM 17225</strain>
    </source>
</reference>
<dbReference type="PROSITE" id="PS51257">
    <property type="entry name" value="PROKAR_LIPOPROTEIN"/>
    <property type="match status" value="1"/>
</dbReference>
<gene>
    <name evidence="1" type="ORF">GCM10022409_31110</name>
</gene>
<name>A0ABP7UGR2_9BACT</name>
<evidence type="ECO:0000313" key="1">
    <source>
        <dbReference type="EMBL" id="GAA4042944.1"/>
    </source>
</evidence>